<dbReference type="PRINTS" id="PR00096">
    <property type="entry name" value="GATASE"/>
</dbReference>
<dbReference type="AlphaFoldDB" id="A0A077NLY8"/>
<name>A0A077NLY8_XENBV</name>
<evidence type="ECO:0000256" key="1">
    <source>
        <dbReference type="ARBA" id="ARBA00022962"/>
    </source>
</evidence>
<dbReference type="Pfam" id="PF00117">
    <property type="entry name" value="GATase"/>
    <property type="match status" value="1"/>
</dbReference>
<dbReference type="InterPro" id="IPR006221">
    <property type="entry name" value="TrpG/PapA_dom"/>
</dbReference>
<dbReference type="PRINTS" id="PR00099">
    <property type="entry name" value="CPSGATASE"/>
</dbReference>
<evidence type="ECO:0000313" key="3">
    <source>
        <dbReference type="EMBL" id="CDG99880.1"/>
    </source>
</evidence>
<dbReference type="PRINTS" id="PR00097">
    <property type="entry name" value="ANTSNTHASEII"/>
</dbReference>
<protein>
    <submittedName>
        <fullName evidence="3">Aminodeoxychorismate synthase subunit II,component of p-aminobenzoate synthase multienzyme complex</fullName>
        <ecNumber evidence="3">4.1.3.-</ecNumber>
    </submittedName>
</protein>
<dbReference type="Proteomes" id="UP000028487">
    <property type="component" value="Unassembled WGS sequence"/>
</dbReference>
<dbReference type="InterPro" id="IPR029062">
    <property type="entry name" value="Class_I_gatase-like"/>
</dbReference>
<dbReference type="FunFam" id="3.40.50.880:FF:000003">
    <property type="entry name" value="Anthranilate synthase component II"/>
    <property type="match status" value="1"/>
</dbReference>
<dbReference type="PANTHER" id="PTHR43418">
    <property type="entry name" value="MULTIFUNCTIONAL TRYPTOPHAN BIOSYNTHESIS PROTEIN-RELATED"/>
    <property type="match status" value="1"/>
</dbReference>
<organism evidence="3">
    <name type="scientific">Xenorhabdus bovienii str. feltiae Moldova</name>
    <dbReference type="NCBI Taxonomy" id="1398200"/>
    <lineage>
        <taxon>Bacteria</taxon>
        <taxon>Pseudomonadati</taxon>
        <taxon>Pseudomonadota</taxon>
        <taxon>Gammaproteobacteria</taxon>
        <taxon>Enterobacterales</taxon>
        <taxon>Morganellaceae</taxon>
        <taxon>Xenorhabdus</taxon>
    </lineage>
</organism>
<dbReference type="RefSeq" id="WP_038222979.1">
    <property type="nucleotide sequence ID" value="NZ_CAWLWD010000114.1"/>
</dbReference>
<dbReference type="PROSITE" id="PS51273">
    <property type="entry name" value="GATASE_TYPE_1"/>
    <property type="match status" value="1"/>
</dbReference>
<dbReference type="GO" id="GO:0000162">
    <property type="term" value="P:L-tryptophan biosynthetic process"/>
    <property type="evidence" value="ECO:0007669"/>
    <property type="project" value="TreeGrafter"/>
</dbReference>
<dbReference type="CDD" id="cd01743">
    <property type="entry name" value="GATase1_Anthranilate_Synthase"/>
    <property type="match status" value="1"/>
</dbReference>
<dbReference type="Gene3D" id="3.40.50.880">
    <property type="match status" value="1"/>
</dbReference>
<dbReference type="HOGENOM" id="CLU_014340_1_2_6"/>
<comment type="caution">
    <text evidence="3">The sequence shown here is derived from an EMBL/GenBank/DDBJ whole genome shotgun (WGS) entry which is preliminary data.</text>
</comment>
<keyword evidence="3" id="KW-0456">Lyase</keyword>
<dbReference type="PANTHER" id="PTHR43418:SF4">
    <property type="entry name" value="MULTIFUNCTIONAL TRYPTOPHAN BIOSYNTHESIS PROTEIN"/>
    <property type="match status" value="1"/>
</dbReference>
<evidence type="ECO:0000259" key="2">
    <source>
        <dbReference type="Pfam" id="PF00117"/>
    </source>
</evidence>
<dbReference type="InterPro" id="IPR050472">
    <property type="entry name" value="Anth_synth/Amidotransfase"/>
</dbReference>
<reference evidence="3" key="1">
    <citation type="submission" date="2013-07" db="EMBL/GenBank/DDBJ databases">
        <title>Sub-species coevolution in mutualistic symbiosis.</title>
        <authorList>
            <person name="Murfin K."/>
            <person name="Klassen J."/>
            <person name="Lee M."/>
            <person name="Forst S."/>
            <person name="Stock P."/>
            <person name="Goodrich-Blair H."/>
        </authorList>
    </citation>
    <scope>NUCLEOTIDE SEQUENCE [LARGE SCALE GENOMIC DNA]</scope>
    <source>
        <strain evidence="3">Feltiae Moldova</strain>
    </source>
</reference>
<feature type="domain" description="Glutamine amidotransferase" evidence="2">
    <location>
        <begin position="4"/>
        <end position="185"/>
    </location>
</feature>
<dbReference type="GO" id="GO:0004049">
    <property type="term" value="F:anthranilate synthase activity"/>
    <property type="evidence" value="ECO:0007669"/>
    <property type="project" value="TreeGrafter"/>
</dbReference>
<dbReference type="InterPro" id="IPR017926">
    <property type="entry name" value="GATASE"/>
</dbReference>
<gene>
    <name evidence="3" type="primary">pabA</name>
    <name evidence="3" type="ORF">XBFM1_1260029</name>
</gene>
<dbReference type="EMBL" id="CBSV010000031">
    <property type="protein sequence ID" value="CDG99880.1"/>
    <property type="molecule type" value="Genomic_DNA"/>
</dbReference>
<dbReference type="GO" id="GO:0005829">
    <property type="term" value="C:cytosol"/>
    <property type="evidence" value="ECO:0007669"/>
    <property type="project" value="TreeGrafter"/>
</dbReference>
<dbReference type="EC" id="4.1.3.-" evidence="3"/>
<proteinExistence type="predicted"/>
<accession>A0A077NLY8</accession>
<keyword evidence="1" id="KW-0315">Glutamine amidotransferase</keyword>
<dbReference type="SUPFAM" id="SSF52317">
    <property type="entry name" value="Class I glutamine amidotransferase-like"/>
    <property type="match status" value="1"/>
</dbReference>
<sequence length="198" mass="22314">MYFIIDNYDSFTYNIAQYLGMLGIEVLVKKNDRITLEYIEQHNPTGLIISPGPCTPNEAGISTLAIQHFAGKIPILGICLGHQCIAQEFGGQVLRANKVYHGHTLTITHNNKNLFANLPQDIKVGCYHSLVVDDLPECLTVTARSCDEYNDIMALKHNDFPIYGVQFHPESILSDFGLDMLKNFIKITQEWKPMNSIQ</sequence>
<dbReference type="NCBIfam" id="TIGR00566">
    <property type="entry name" value="trpG_papA"/>
    <property type="match status" value="1"/>
</dbReference>